<dbReference type="InterPro" id="IPR002502">
    <property type="entry name" value="Amidase_domain"/>
</dbReference>
<dbReference type="SMART" id="SM00644">
    <property type="entry name" value="Ami_2"/>
    <property type="match status" value="1"/>
</dbReference>
<dbReference type="FunFam" id="3.40.80.10:FF:000001">
    <property type="entry name" value="Peptidoglycan recognition protein 1"/>
    <property type="match status" value="1"/>
</dbReference>
<sequence length="365" mass="40322">MRVNGGKDSPLPNEKTETIPDSSSDAGSTIYSSSLVDSEESDEDDGQITSIQVGSNDVKNKIVTSSQNSEIVNKIDILQHVFNASNSGQTLGNVFIEKSNGVHIGNITYVTGPIHITQAAGSTSEELKPNSDTKSTRKARSKGEPKNMNKKLETATNSLGHMNINSKNDDSEEEVEREEVNCSDAFIGNINRAIDGNVLKIVNRVTWLAQRPLEPYEYIDGPAPYVVISHTGSEEASTQAENVYLVRNIQCFHVESRRWNDIAYNFLIGCDGNVYEGRGWRVVGAHTYGYNRKSVGISFIGCFMRDKPPEISIKACKLLIKRGVELGYIKPDYILLGHCQCSPTESPGRVLFEEIQTWSHFSLNP</sequence>
<evidence type="ECO:0000313" key="9">
    <source>
        <dbReference type="EMBL" id="CAD7090977.1"/>
    </source>
</evidence>
<dbReference type="OrthoDB" id="10001926at2759"/>
<accession>A0A7R8Z2L3</accession>
<evidence type="ECO:0008006" key="11">
    <source>
        <dbReference type="Google" id="ProtNLM"/>
    </source>
</evidence>
<feature type="compositionally biased region" description="Acidic residues" evidence="6">
    <location>
        <begin position="37"/>
        <end position="46"/>
    </location>
</feature>
<dbReference type="AlphaFoldDB" id="A0A7R8Z2L3"/>
<evidence type="ECO:0000256" key="3">
    <source>
        <dbReference type="ARBA" id="ARBA00022525"/>
    </source>
</evidence>
<dbReference type="GO" id="GO:0008745">
    <property type="term" value="F:N-acetylmuramoyl-L-alanine amidase activity"/>
    <property type="evidence" value="ECO:0007669"/>
    <property type="project" value="InterPro"/>
</dbReference>
<dbReference type="SUPFAM" id="SSF55846">
    <property type="entry name" value="N-acetylmuramoyl-L-alanine amidase-like"/>
    <property type="match status" value="1"/>
</dbReference>
<dbReference type="PANTHER" id="PTHR11022:SF41">
    <property type="entry name" value="PEPTIDOGLYCAN-RECOGNITION PROTEIN LC-RELATED"/>
    <property type="match status" value="1"/>
</dbReference>
<dbReference type="GO" id="GO:0045087">
    <property type="term" value="P:innate immune response"/>
    <property type="evidence" value="ECO:0007669"/>
    <property type="project" value="UniProtKB-KW"/>
</dbReference>
<comment type="subcellular location">
    <subcellularLocation>
        <location evidence="1">Secreted</location>
    </subcellularLocation>
</comment>
<evidence type="ECO:0000259" key="8">
    <source>
        <dbReference type="SMART" id="SM00701"/>
    </source>
</evidence>
<name>A0A7R8Z2L3_HERIL</name>
<dbReference type="OMA" id="WLAQMPM"/>
<keyword evidence="4" id="KW-0399">Innate immunity</keyword>
<evidence type="ECO:0000256" key="4">
    <source>
        <dbReference type="ARBA" id="ARBA00022588"/>
    </source>
</evidence>
<evidence type="ECO:0000259" key="7">
    <source>
        <dbReference type="SMART" id="SM00644"/>
    </source>
</evidence>
<dbReference type="Proteomes" id="UP000594454">
    <property type="component" value="Chromosome 5"/>
</dbReference>
<gene>
    <name evidence="9" type="ORF">HERILL_LOCUS13430</name>
</gene>
<evidence type="ECO:0000256" key="5">
    <source>
        <dbReference type="ARBA" id="ARBA00022859"/>
    </source>
</evidence>
<feature type="region of interest" description="Disordered" evidence="6">
    <location>
        <begin position="1"/>
        <end position="46"/>
    </location>
</feature>
<feature type="domain" description="Peptidoglycan recognition protein family" evidence="8">
    <location>
        <begin position="199"/>
        <end position="342"/>
    </location>
</feature>
<dbReference type="Gene3D" id="3.40.80.10">
    <property type="entry name" value="Peptidoglycan recognition protein-like"/>
    <property type="match status" value="1"/>
</dbReference>
<protein>
    <recommendedName>
        <fullName evidence="11">Peptidoglycan recognition protein LE</fullName>
    </recommendedName>
</protein>
<evidence type="ECO:0000256" key="6">
    <source>
        <dbReference type="SAM" id="MobiDB-lite"/>
    </source>
</evidence>
<dbReference type="FunCoup" id="A0A7R8Z2L3">
    <property type="interactions" value="117"/>
</dbReference>
<dbReference type="Pfam" id="PF01510">
    <property type="entry name" value="Amidase_2"/>
    <property type="match status" value="1"/>
</dbReference>
<evidence type="ECO:0000313" key="10">
    <source>
        <dbReference type="Proteomes" id="UP000594454"/>
    </source>
</evidence>
<feature type="compositionally biased region" description="Polar residues" evidence="6">
    <location>
        <begin position="19"/>
        <end position="31"/>
    </location>
</feature>
<dbReference type="InParanoid" id="A0A7R8Z2L3"/>
<feature type="region of interest" description="Disordered" evidence="6">
    <location>
        <begin position="120"/>
        <end position="173"/>
    </location>
</feature>
<keyword evidence="3" id="KW-0964">Secreted</keyword>
<dbReference type="InterPro" id="IPR015510">
    <property type="entry name" value="PGRP"/>
</dbReference>
<evidence type="ECO:0000256" key="2">
    <source>
        <dbReference type="ARBA" id="ARBA00007553"/>
    </source>
</evidence>
<dbReference type="SMART" id="SM00701">
    <property type="entry name" value="PGRP"/>
    <property type="match status" value="1"/>
</dbReference>
<evidence type="ECO:0000256" key="1">
    <source>
        <dbReference type="ARBA" id="ARBA00004613"/>
    </source>
</evidence>
<dbReference type="EMBL" id="LR899013">
    <property type="protein sequence ID" value="CAD7090977.1"/>
    <property type="molecule type" value="Genomic_DNA"/>
</dbReference>
<feature type="compositionally biased region" description="Polar residues" evidence="6">
    <location>
        <begin position="154"/>
        <end position="166"/>
    </location>
</feature>
<dbReference type="CDD" id="cd06583">
    <property type="entry name" value="PGRP"/>
    <property type="match status" value="1"/>
</dbReference>
<dbReference type="PANTHER" id="PTHR11022">
    <property type="entry name" value="PEPTIDOGLYCAN RECOGNITION PROTEIN"/>
    <property type="match status" value="1"/>
</dbReference>
<proteinExistence type="inferred from homology"/>
<dbReference type="GO" id="GO:0005576">
    <property type="term" value="C:extracellular region"/>
    <property type="evidence" value="ECO:0007669"/>
    <property type="project" value="UniProtKB-SubCell"/>
</dbReference>
<feature type="compositionally biased region" description="Basic and acidic residues" evidence="6">
    <location>
        <begin position="125"/>
        <end position="153"/>
    </location>
</feature>
<dbReference type="GO" id="GO:0008270">
    <property type="term" value="F:zinc ion binding"/>
    <property type="evidence" value="ECO:0007669"/>
    <property type="project" value="InterPro"/>
</dbReference>
<dbReference type="GO" id="GO:0009253">
    <property type="term" value="P:peptidoglycan catabolic process"/>
    <property type="evidence" value="ECO:0007669"/>
    <property type="project" value="InterPro"/>
</dbReference>
<keyword evidence="5" id="KW-0391">Immunity</keyword>
<feature type="domain" description="N-acetylmuramoyl-L-alanine amidase" evidence="7">
    <location>
        <begin position="211"/>
        <end position="348"/>
    </location>
</feature>
<comment type="similarity">
    <text evidence="2">Belongs to the N-acetylmuramoyl-L-alanine amidase 2 family.</text>
</comment>
<dbReference type="InterPro" id="IPR006619">
    <property type="entry name" value="PGRP_domain_met/bac"/>
</dbReference>
<reference evidence="9 10" key="1">
    <citation type="submission" date="2020-11" db="EMBL/GenBank/DDBJ databases">
        <authorList>
            <person name="Wallbank WR R."/>
            <person name="Pardo Diaz C."/>
            <person name="Kozak K."/>
            <person name="Martin S."/>
            <person name="Jiggins C."/>
            <person name="Moest M."/>
            <person name="Warren A I."/>
            <person name="Generalovic N T."/>
            <person name="Byers J.R.P. K."/>
            <person name="Montejo-Kovacevich G."/>
            <person name="Yen C E."/>
        </authorList>
    </citation>
    <scope>NUCLEOTIDE SEQUENCE [LARGE SCALE GENOMIC DNA]</scope>
</reference>
<organism evidence="9 10">
    <name type="scientific">Hermetia illucens</name>
    <name type="common">Black soldier fly</name>
    <dbReference type="NCBI Taxonomy" id="343691"/>
    <lineage>
        <taxon>Eukaryota</taxon>
        <taxon>Metazoa</taxon>
        <taxon>Ecdysozoa</taxon>
        <taxon>Arthropoda</taxon>
        <taxon>Hexapoda</taxon>
        <taxon>Insecta</taxon>
        <taxon>Pterygota</taxon>
        <taxon>Neoptera</taxon>
        <taxon>Endopterygota</taxon>
        <taxon>Diptera</taxon>
        <taxon>Brachycera</taxon>
        <taxon>Stratiomyomorpha</taxon>
        <taxon>Stratiomyidae</taxon>
        <taxon>Hermetiinae</taxon>
        <taxon>Hermetia</taxon>
    </lineage>
</organism>
<keyword evidence="10" id="KW-1185">Reference proteome</keyword>
<dbReference type="InterPro" id="IPR036505">
    <property type="entry name" value="Amidase/PGRP_sf"/>
</dbReference>